<dbReference type="Gene3D" id="3.40.50.1400">
    <property type="match status" value="2"/>
</dbReference>
<dbReference type="InterPro" id="IPR010388">
    <property type="entry name" value="Anaerobic_Co-chelatase"/>
</dbReference>
<gene>
    <name evidence="1" type="ORF">ASN18_2619</name>
</gene>
<dbReference type="SUPFAM" id="SSF53800">
    <property type="entry name" value="Chelatase"/>
    <property type="match status" value="1"/>
</dbReference>
<dbReference type="GO" id="GO:0016852">
    <property type="term" value="F:sirohydrochlorin cobaltochelatase activity"/>
    <property type="evidence" value="ECO:0007669"/>
    <property type="project" value="UniProtKB-EC"/>
</dbReference>
<keyword evidence="2" id="KW-1185">Reference proteome</keyword>
<keyword evidence="1" id="KW-0456">Lyase</keyword>
<comment type="caution">
    <text evidence="1">The sequence shown here is derived from an EMBL/GenBank/DDBJ whole genome shotgun (WGS) entry which is preliminary data.</text>
</comment>
<dbReference type="Proteomes" id="UP000060487">
    <property type="component" value="Unassembled WGS sequence"/>
</dbReference>
<accession>A0ABR5SCR4</accession>
<evidence type="ECO:0000313" key="2">
    <source>
        <dbReference type="Proteomes" id="UP000060487"/>
    </source>
</evidence>
<organism evidence="1 2">
    <name type="scientific">Candidatus Magnetominusculus xianensis</name>
    <dbReference type="NCBI Taxonomy" id="1748249"/>
    <lineage>
        <taxon>Bacteria</taxon>
        <taxon>Pseudomonadati</taxon>
        <taxon>Nitrospirota</taxon>
        <taxon>Nitrospiria</taxon>
        <taxon>Nitrospirales</taxon>
        <taxon>Nitrospiraceae</taxon>
        <taxon>Candidatus Magnetominusculus</taxon>
    </lineage>
</organism>
<name>A0ABR5SCR4_9BACT</name>
<sequence>MKERKLKKRNLKDTPALVIAAFGTTSNGKAAYDIFDTSVRAYFADNHAQIVWAYTSEIVREKTGSPGILQALASLEEHGYRKAVVQPLHIVPGTEYQELADMCSDFPGMRVVMGETLLHRWQFVDDVISAVAQDFIPEGINVIVAHGTPLCADPANILYQGLDYYLTHKFPNCFFATIDGMPSMALVLKKIAAEKPPVKRARLIPLLYVSGLHVEKDLLGESQSLKANLETLGLQVDYLSILHEGGSFVKSLGFYEEVRSAFINRIERALKLLYYY</sequence>
<dbReference type="EMBL" id="LNQR01000100">
    <property type="protein sequence ID" value="KWT81195.1"/>
    <property type="molecule type" value="Genomic_DNA"/>
</dbReference>
<proteinExistence type="predicted"/>
<protein>
    <submittedName>
        <fullName evidence="1">Cobalamin biosynthesis protein CbiK</fullName>
        <ecNumber evidence="1">4.99.1.3</ecNumber>
    </submittedName>
</protein>
<dbReference type="EC" id="4.99.1.3" evidence="1"/>
<dbReference type="RefSeq" id="WP_085053240.1">
    <property type="nucleotide sequence ID" value="NZ_LNQR01000100.1"/>
</dbReference>
<dbReference type="Pfam" id="PF06180">
    <property type="entry name" value="CbiK"/>
    <property type="match status" value="1"/>
</dbReference>
<reference evidence="1 2" key="1">
    <citation type="submission" date="2015-11" db="EMBL/GenBank/DDBJ databases">
        <authorList>
            <person name="Lin W."/>
        </authorList>
    </citation>
    <scope>NUCLEOTIDE SEQUENCE [LARGE SCALE GENOMIC DNA]</scope>
    <source>
        <strain evidence="1 2">HCH-1</strain>
    </source>
</reference>
<evidence type="ECO:0000313" key="1">
    <source>
        <dbReference type="EMBL" id="KWT81195.1"/>
    </source>
</evidence>